<feature type="region of interest" description="Disordered" evidence="1">
    <location>
        <begin position="229"/>
        <end position="278"/>
    </location>
</feature>
<dbReference type="InterPro" id="IPR036465">
    <property type="entry name" value="vWFA_dom_sf"/>
</dbReference>
<dbReference type="SMART" id="SM00327">
    <property type="entry name" value="VWA"/>
    <property type="match status" value="1"/>
</dbReference>
<dbReference type="RefSeq" id="WP_114279411.1">
    <property type="nucleotide sequence ID" value="NZ_QPJY01000003.1"/>
</dbReference>
<name>A0A369CBG2_9GAMM</name>
<accession>A0A369CBG2</accession>
<evidence type="ECO:0000259" key="2">
    <source>
        <dbReference type="PROSITE" id="PS50234"/>
    </source>
</evidence>
<dbReference type="OrthoDB" id="9758211at2"/>
<dbReference type="Pfam" id="PF00092">
    <property type="entry name" value="VWA"/>
    <property type="match status" value="1"/>
</dbReference>
<dbReference type="InterPro" id="IPR002035">
    <property type="entry name" value="VWF_A"/>
</dbReference>
<comment type="caution">
    <text evidence="3">The sequence shown here is derived from an EMBL/GenBank/DDBJ whole genome shotgun (WGS) entry which is preliminary data.</text>
</comment>
<proteinExistence type="predicted"/>
<feature type="domain" description="VWFA" evidence="2">
    <location>
        <begin position="403"/>
        <end position="591"/>
    </location>
</feature>
<evidence type="ECO:0000313" key="4">
    <source>
        <dbReference type="Proteomes" id="UP000252707"/>
    </source>
</evidence>
<dbReference type="EMBL" id="QPJY01000003">
    <property type="protein sequence ID" value="RCX31229.1"/>
    <property type="molecule type" value="Genomic_DNA"/>
</dbReference>
<dbReference type="SUPFAM" id="SSF53300">
    <property type="entry name" value="vWA-like"/>
    <property type="match status" value="1"/>
</dbReference>
<dbReference type="PROSITE" id="PS50234">
    <property type="entry name" value="VWFA"/>
    <property type="match status" value="1"/>
</dbReference>
<dbReference type="InterPro" id="IPR051928">
    <property type="entry name" value="NorD/CobT"/>
</dbReference>
<reference evidence="3 4" key="1">
    <citation type="submission" date="2018-07" db="EMBL/GenBank/DDBJ databases">
        <title>Genomic Encyclopedia of Type Strains, Phase IV (KMG-IV): sequencing the most valuable type-strain genomes for metagenomic binning, comparative biology and taxonomic classification.</title>
        <authorList>
            <person name="Goeker M."/>
        </authorList>
    </citation>
    <scope>NUCLEOTIDE SEQUENCE [LARGE SCALE GENOMIC DNA]</scope>
    <source>
        <strain evidence="3 4">DSM 26407</strain>
    </source>
</reference>
<evidence type="ECO:0000313" key="3">
    <source>
        <dbReference type="EMBL" id="RCX31229.1"/>
    </source>
</evidence>
<gene>
    <name evidence="3" type="ORF">DFQ59_103195</name>
</gene>
<dbReference type="Proteomes" id="UP000252707">
    <property type="component" value="Unassembled WGS sequence"/>
</dbReference>
<evidence type="ECO:0000256" key="1">
    <source>
        <dbReference type="SAM" id="MobiDB-lite"/>
    </source>
</evidence>
<keyword evidence="4" id="KW-1185">Reference proteome</keyword>
<dbReference type="AlphaFoldDB" id="A0A369CBG2"/>
<dbReference type="PANTHER" id="PTHR41248">
    <property type="entry name" value="NORD PROTEIN"/>
    <property type="match status" value="1"/>
</dbReference>
<organism evidence="3 4">
    <name type="scientific">Thioalbus denitrificans</name>
    <dbReference type="NCBI Taxonomy" id="547122"/>
    <lineage>
        <taxon>Bacteria</taxon>
        <taxon>Pseudomonadati</taxon>
        <taxon>Pseudomonadota</taxon>
        <taxon>Gammaproteobacteria</taxon>
        <taxon>Chromatiales</taxon>
        <taxon>Ectothiorhodospiraceae</taxon>
        <taxon>Thioalbus</taxon>
    </lineage>
</organism>
<protein>
    <submittedName>
        <fullName evidence="3">von Willebrand factor type A domain-containing protein</fullName>
    </submittedName>
</protein>
<sequence length="595" mass="65855">MTDRAPPVPEPIGCEPTLRQLRRHLGLYVTALWGTPRAIAPVAPGGIAPYLEGESIHLPAVWPAGLGLPALPLYRAAAAHAAAHLAAPCPLQLGDQLRPRQRAIIGLVEDARVEALAIAQFPGLRRLWASLHPRYRPDNVTFPALLSRLSLALLDPAHHDDNHWVAKGVRLFREARGRLDDPSLARELGTALAHDIGQMRLAMDEGHPPLPAPYRDDHRHLWALEREQLVGDADSEPPPRQETPGSRMVESPAGGRDLAFTEEPAQGPGPEGFRVQPVTEDAPLEYLRRSPKRTGEPVLHPEWNHRTGILRPRWCTVHDRIPDAGPLARIDALLARNRFLLGRLQRLIMALRLQRLQRQRGQTTGDDLDLNAALRALVEMRAGFEPDSRLYIRAAPYPEGDLSTLLLLDLSESANTPVMETGGTLLDLTLEATVLLAHTLSALHERFAVHGFASNGRHEVHYRRFKEFADPYDDTSRARLAGMAAGWSTRMGAALRHAGAQLQGEPTSHRLVLVVTDGEPSDVDVFDPDYLVQDARNAVQALRATGIQTYCLSLDPRADRYVGTIFGRNHYGVVDHVARLPERLTGLYLALTRRR</sequence>
<dbReference type="PANTHER" id="PTHR41248:SF1">
    <property type="entry name" value="NORD PROTEIN"/>
    <property type="match status" value="1"/>
</dbReference>
<dbReference type="Gene3D" id="3.40.50.410">
    <property type="entry name" value="von Willebrand factor, type A domain"/>
    <property type="match status" value="1"/>
</dbReference>